<gene>
    <name evidence="2" type="ORF">Phou_051060</name>
</gene>
<dbReference type="Proteomes" id="UP000482800">
    <property type="component" value="Unassembled WGS sequence"/>
</dbReference>
<keyword evidence="3" id="KW-1185">Reference proteome</keyword>
<reference evidence="2 3" key="1">
    <citation type="submission" date="2020-03" db="EMBL/GenBank/DDBJ databases">
        <title>Whole genome shotgun sequence of Phytohabitans houttuyneae NBRC 108639.</title>
        <authorList>
            <person name="Komaki H."/>
            <person name="Tamura T."/>
        </authorList>
    </citation>
    <scope>NUCLEOTIDE SEQUENCE [LARGE SCALE GENOMIC DNA]</scope>
    <source>
        <strain evidence="2 3">NBRC 108639</strain>
    </source>
</reference>
<protein>
    <submittedName>
        <fullName evidence="2">Uncharacterized protein</fullName>
    </submittedName>
</protein>
<proteinExistence type="predicted"/>
<accession>A0A6V8KFX1</accession>
<evidence type="ECO:0000313" key="3">
    <source>
        <dbReference type="Proteomes" id="UP000482800"/>
    </source>
</evidence>
<organism evidence="2 3">
    <name type="scientific">Phytohabitans houttuyneae</name>
    <dbReference type="NCBI Taxonomy" id="1076126"/>
    <lineage>
        <taxon>Bacteria</taxon>
        <taxon>Bacillati</taxon>
        <taxon>Actinomycetota</taxon>
        <taxon>Actinomycetes</taxon>
        <taxon>Micromonosporales</taxon>
        <taxon>Micromonosporaceae</taxon>
    </lineage>
</organism>
<feature type="compositionally biased region" description="Basic and acidic residues" evidence="1">
    <location>
        <begin position="50"/>
        <end position="61"/>
    </location>
</feature>
<dbReference type="AlphaFoldDB" id="A0A6V8KFX1"/>
<dbReference type="EMBL" id="BLPF01000002">
    <property type="protein sequence ID" value="GFJ80926.1"/>
    <property type="molecule type" value="Genomic_DNA"/>
</dbReference>
<comment type="caution">
    <text evidence="2">The sequence shown here is derived from an EMBL/GenBank/DDBJ whole genome shotgun (WGS) entry which is preliminary data.</text>
</comment>
<feature type="region of interest" description="Disordered" evidence="1">
    <location>
        <begin position="35"/>
        <end position="73"/>
    </location>
</feature>
<reference evidence="2 3" key="2">
    <citation type="submission" date="2020-03" db="EMBL/GenBank/DDBJ databases">
        <authorList>
            <person name="Ichikawa N."/>
            <person name="Kimura A."/>
            <person name="Kitahashi Y."/>
            <person name="Uohara A."/>
        </authorList>
    </citation>
    <scope>NUCLEOTIDE SEQUENCE [LARGE SCALE GENOMIC DNA]</scope>
    <source>
        <strain evidence="2 3">NBRC 108639</strain>
    </source>
</reference>
<evidence type="ECO:0000256" key="1">
    <source>
        <dbReference type="SAM" id="MobiDB-lite"/>
    </source>
</evidence>
<evidence type="ECO:0000313" key="2">
    <source>
        <dbReference type="EMBL" id="GFJ80926.1"/>
    </source>
</evidence>
<sequence length="73" mass="7861">MDSDGDASYPTQRNRLSHVTACPASFSFTMRRRKACGHGRATPLSGHPARLRDSHGRERAAGSKGPKAQGGWP</sequence>
<name>A0A6V8KFX1_9ACTN</name>